<protein>
    <recommendedName>
        <fullName evidence="3">CPXCG motif-containing cysteine-rich protein</fullName>
    </recommendedName>
</protein>
<evidence type="ECO:0008006" key="3">
    <source>
        <dbReference type="Google" id="ProtNLM"/>
    </source>
</evidence>
<dbReference type="Proteomes" id="UP000093173">
    <property type="component" value="Unassembled WGS sequence"/>
</dbReference>
<reference evidence="2" key="1">
    <citation type="submission" date="2016-06" db="EMBL/GenBank/DDBJ databases">
        <authorList>
            <person name="Hehemann J.-H."/>
            <person name="Arevalo P."/>
            <person name="Datta M.S."/>
            <person name="Polz M.F."/>
        </authorList>
    </citation>
    <scope>NUCLEOTIDE SEQUENCE [LARGE SCALE GENOMIC DNA]</scope>
    <source>
        <strain evidence="2">9CSC122</strain>
    </source>
</reference>
<evidence type="ECO:0000313" key="2">
    <source>
        <dbReference type="Proteomes" id="UP000093173"/>
    </source>
</evidence>
<dbReference type="InterPro" id="IPR017143">
    <property type="entry name" value="UCP037225"/>
</dbReference>
<dbReference type="Pfam" id="PF14255">
    <property type="entry name" value="Zn_ribbon_21"/>
    <property type="match status" value="1"/>
</dbReference>
<gene>
    <name evidence="1" type="ORF">A6E14_17340</name>
</gene>
<dbReference type="RefSeq" id="WP_017036594.1">
    <property type="nucleotide sequence ID" value="NZ_JBNGCH010000110.1"/>
</dbReference>
<sequence>MNQLNEQSIECPYCGETIDVLIDASDIEQQYIEDCQVCCKPITFLILENNDGSLMANVYSENDSF</sequence>
<organism evidence="1 2">
    <name type="scientific">Vibrio genomosp. F10</name>
    <dbReference type="NCBI Taxonomy" id="723171"/>
    <lineage>
        <taxon>Bacteria</taxon>
        <taxon>Pseudomonadati</taxon>
        <taxon>Pseudomonadota</taxon>
        <taxon>Gammaproteobacteria</taxon>
        <taxon>Vibrionales</taxon>
        <taxon>Vibrionaceae</taxon>
        <taxon>Vibrio</taxon>
    </lineage>
</organism>
<dbReference type="InterPro" id="IPR025990">
    <property type="entry name" value="zinc_ribbon_bacterial"/>
</dbReference>
<dbReference type="PIRSF" id="PIRSF037225">
    <property type="entry name" value="UCP037225"/>
    <property type="match status" value="1"/>
</dbReference>
<evidence type="ECO:0000313" key="1">
    <source>
        <dbReference type="EMBL" id="OCH78559.1"/>
    </source>
</evidence>
<comment type="caution">
    <text evidence="1">The sequence shown here is derived from an EMBL/GenBank/DDBJ whole genome shotgun (WGS) entry which is preliminary data.</text>
</comment>
<keyword evidence="2" id="KW-1185">Reference proteome</keyword>
<accession>A0A1B9R2S9</accession>
<proteinExistence type="predicted"/>
<name>A0A1B9R2S9_9VIBR</name>
<dbReference type="AlphaFoldDB" id="A0A1B9R2S9"/>
<dbReference type="EMBL" id="MAJZ01000110">
    <property type="protein sequence ID" value="OCH78559.1"/>
    <property type="molecule type" value="Genomic_DNA"/>
</dbReference>